<dbReference type="InterPro" id="IPR003593">
    <property type="entry name" value="AAA+_ATPase"/>
</dbReference>
<feature type="transmembrane region" description="Helical" evidence="9">
    <location>
        <begin position="253"/>
        <end position="272"/>
    </location>
</feature>
<dbReference type="PANTHER" id="PTHR43394">
    <property type="entry name" value="ATP-DEPENDENT PERMEASE MDL1, MITOCHONDRIAL"/>
    <property type="match status" value="1"/>
</dbReference>
<comment type="subcellular location">
    <subcellularLocation>
        <location evidence="1">Cell membrane</location>
        <topology evidence="1">Multi-pass membrane protein</topology>
    </subcellularLocation>
</comment>
<dbReference type="PANTHER" id="PTHR43394:SF1">
    <property type="entry name" value="ATP-BINDING CASSETTE SUB-FAMILY B MEMBER 10, MITOCHONDRIAL"/>
    <property type="match status" value="1"/>
</dbReference>
<feature type="transmembrane region" description="Helical" evidence="9">
    <location>
        <begin position="21"/>
        <end position="39"/>
    </location>
</feature>
<keyword evidence="5" id="KW-0547">Nucleotide-binding</keyword>
<keyword evidence="8 9" id="KW-0472">Membrane</keyword>
<dbReference type="InterPro" id="IPR003439">
    <property type="entry name" value="ABC_transporter-like_ATP-bd"/>
</dbReference>
<dbReference type="InterPro" id="IPR011527">
    <property type="entry name" value="ABC1_TM_dom"/>
</dbReference>
<evidence type="ECO:0000256" key="2">
    <source>
        <dbReference type="ARBA" id="ARBA00022448"/>
    </source>
</evidence>
<dbReference type="Gene3D" id="3.40.50.300">
    <property type="entry name" value="P-loop containing nucleotide triphosphate hydrolases"/>
    <property type="match status" value="1"/>
</dbReference>
<dbReference type="InterPro" id="IPR039421">
    <property type="entry name" value="Type_1_exporter"/>
</dbReference>
<dbReference type="SMART" id="SM00382">
    <property type="entry name" value="AAA"/>
    <property type="match status" value="1"/>
</dbReference>
<feature type="domain" description="ABC transmembrane type-1" evidence="11">
    <location>
        <begin position="26"/>
        <end position="323"/>
    </location>
</feature>
<dbReference type="PROSITE" id="PS50893">
    <property type="entry name" value="ABC_TRANSPORTER_2"/>
    <property type="match status" value="1"/>
</dbReference>
<keyword evidence="7 9" id="KW-1133">Transmembrane helix</keyword>
<dbReference type="EMBL" id="JACHHK010000003">
    <property type="protein sequence ID" value="MBB5183089.1"/>
    <property type="molecule type" value="Genomic_DNA"/>
</dbReference>
<dbReference type="SUPFAM" id="SSF52540">
    <property type="entry name" value="P-loop containing nucleoside triphosphate hydrolases"/>
    <property type="match status" value="1"/>
</dbReference>
<keyword evidence="13" id="KW-1185">Reference proteome</keyword>
<reference evidence="12 13" key="1">
    <citation type="submission" date="2020-08" db="EMBL/GenBank/DDBJ databases">
        <title>Genomic Encyclopedia of Type Strains, Phase IV (KMG-IV): sequencing the most valuable type-strain genomes for metagenomic binning, comparative biology and taxonomic classification.</title>
        <authorList>
            <person name="Goeker M."/>
        </authorList>
    </citation>
    <scope>NUCLEOTIDE SEQUENCE [LARGE SCALE GENOMIC DNA]</scope>
    <source>
        <strain evidence="12 13">DSM 25799</strain>
    </source>
</reference>
<dbReference type="Pfam" id="PF00005">
    <property type="entry name" value="ABC_tran"/>
    <property type="match status" value="1"/>
</dbReference>
<evidence type="ECO:0000256" key="3">
    <source>
        <dbReference type="ARBA" id="ARBA00022475"/>
    </source>
</evidence>
<dbReference type="RefSeq" id="WP_183328355.1">
    <property type="nucleotide sequence ID" value="NZ_JACHHK010000003.1"/>
</dbReference>
<evidence type="ECO:0000256" key="7">
    <source>
        <dbReference type="ARBA" id="ARBA00022989"/>
    </source>
</evidence>
<keyword evidence="2" id="KW-0813">Transport</keyword>
<dbReference type="InterPro" id="IPR027417">
    <property type="entry name" value="P-loop_NTPase"/>
</dbReference>
<feature type="transmembrane region" description="Helical" evidence="9">
    <location>
        <begin position="77"/>
        <end position="98"/>
    </location>
</feature>
<sequence>MDKQNERIKNRHLMIRFLSGSKRFFIAGMICACFVAFFDLINPKIIQYFVDALVGTPASASSGLMRYIRSLSVAKNYSAMAALVVVMAMAAAAFRYAFQYLNAKGAEALTRRMRDLLFEHLTRTTAAWRSAHRSGDLLQRCTSDVETIKVFVSEQMTKLFQILLMIAFSLYFMISIHPVLALIAAAYIPVMVGGSIYFHRRIGESFETVDREEGKLSAIVQENLTGVRVVRAFGKEAYEQERFKKQNHGYTNLWVHLMKIMASFWVSGNVIATLRDLIVMSAGIIFCVNGSLTAGEFTAFISYNALLAMPVRGLGRIIAELSKAGISLGRLREIMEAPTEPETGTAKPNMNQTISFNHVSFAYRKQMVLEDVSMVIPAGATIGIFGATGSGKSTLAMLLDRFYEPDRGTITIGGTPLSEIERSWLRDHVGIVSQEPYLFSGTLKDNILLAADQTSAIDHVTAMAGLTHTVETFPQGYETYVGQRGITLSGGQKQRTAIAQMLIRRTPIMIFDDSFSALDAETDEAIRRRLRAEPQSATRIYISHRVATLMHADRIYVLDHGRIVEQGTHEELIRQGGLYAKSAALQMRGEEKQ</sequence>
<dbReference type="InterPro" id="IPR036640">
    <property type="entry name" value="ABC1_TM_sf"/>
</dbReference>
<dbReference type="Gene3D" id="1.20.1560.10">
    <property type="entry name" value="ABC transporter type 1, transmembrane domain"/>
    <property type="match status" value="1"/>
</dbReference>
<evidence type="ECO:0000256" key="6">
    <source>
        <dbReference type="ARBA" id="ARBA00022840"/>
    </source>
</evidence>
<evidence type="ECO:0000259" key="10">
    <source>
        <dbReference type="PROSITE" id="PS50893"/>
    </source>
</evidence>
<evidence type="ECO:0000313" key="12">
    <source>
        <dbReference type="EMBL" id="MBB5183089.1"/>
    </source>
</evidence>
<name>A0A7W8CY84_9FIRM</name>
<comment type="caution">
    <text evidence="12">The sequence shown here is derived from an EMBL/GenBank/DDBJ whole genome shotgun (WGS) entry which is preliminary data.</text>
</comment>
<dbReference type="GO" id="GO:0016887">
    <property type="term" value="F:ATP hydrolysis activity"/>
    <property type="evidence" value="ECO:0007669"/>
    <property type="project" value="InterPro"/>
</dbReference>
<dbReference type="GO" id="GO:0015421">
    <property type="term" value="F:ABC-type oligopeptide transporter activity"/>
    <property type="evidence" value="ECO:0007669"/>
    <property type="project" value="TreeGrafter"/>
</dbReference>
<keyword evidence="6 12" id="KW-0067">ATP-binding</keyword>
<dbReference type="GO" id="GO:0005524">
    <property type="term" value="F:ATP binding"/>
    <property type="evidence" value="ECO:0007669"/>
    <property type="project" value="UniProtKB-KW"/>
</dbReference>
<accession>A0A7W8CY84</accession>
<evidence type="ECO:0000256" key="1">
    <source>
        <dbReference type="ARBA" id="ARBA00004651"/>
    </source>
</evidence>
<protein>
    <submittedName>
        <fullName evidence="12">ATP-binding cassette subfamily B protein</fullName>
    </submittedName>
</protein>
<dbReference type="Proteomes" id="UP000539953">
    <property type="component" value="Unassembled WGS sequence"/>
</dbReference>
<evidence type="ECO:0000256" key="9">
    <source>
        <dbReference type="SAM" id="Phobius"/>
    </source>
</evidence>
<organism evidence="12 13">
    <name type="scientific">Catenisphaera adipataccumulans</name>
    <dbReference type="NCBI Taxonomy" id="700500"/>
    <lineage>
        <taxon>Bacteria</taxon>
        <taxon>Bacillati</taxon>
        <taxon>Bacillota</taxon>
        <taxon>Erysipelotrichia</taxon>
        <taxon>Erysipelotrichales</taxon>
        <taxon>Erysipelotrichaceae</taxon>
        <taxon>Catenisphaera</taxon>
    </lineage>
</organism>
<evidence type="ECO:0000256" key="5">
    <source>
        <dbReference type="ARBA" id="ARBA00022741"/>
    </source>
</evidence>
<evidence type="ECO:0000259" key="11">
    <source>
        <dbReference type="PROSITE" id="PS50929"/>
    </source>
</evidence>
<dbReference type="Pfam" id="PF00664">
    <property type="entry name" value="ABC_membrane"/>
    <property type="match status" value="1"/>
</dbReference>
<dbReference type="PROSITE" id="PS50929">
    <property type="entry name" value="ABC_TM1F"/>
    <property type="match status" value="1"/>
</dbReference>
<evidence type="ECO:0000313" key="13">
    <source>
        <dbReference type="Proteomes" id="UP000539953"/>
    </source>
</evidence>
<feature type="transmembrane region" description="Helical" evidence="9">
    <location>
        <begin position="278"/>
        <end position="306"/>
    </location>
</feature>
<gene>
    <name evidence="12" type="ORF">HNQ47_001109</name>
</gene>
<dbReference type="SUPFAM" id="SSF90123">
    <property type="entry name" value="ABC transporter transmembrane region"/>
    <property type="match status" value="1"/>
</dbReference>
<dbReference type="FunFam" id="3.40.50.300:FF:000221">
    <property type="entry name" value="Multidrug ABC transporter ATP-binding protein"/>
    <property type="match status" value="1"/>
</dbReference>
<dbReference type="CDD" id="cd18542">
    <property type="entry name" value="ABC_6TM_YknU_like"/>
    <property type="match status" value="1"/>
</dbReference>
<keyword evidence="3" id="KW-1003">Cell membrane</keyword>
<feature type="transmembrane region" description="Helical" evidence="9">
    <location>
        <begin position="159"/>
        <end position="192"/>
    </location>
</feature>
<evidence type="ECO:0000256" key="4">
    <source>
        <dbReference type="ARBA" id="ARBA00022692"/>
    </source>
</evidence>
<feature type="domain" description="ABC transporter" evidence="10">
    <location>
        <begin position="354"/>
        <end position="585"/>
    </location>
</feature>
<evidence type="ECO:0000256" key="8">
    <source>
        <dbReference type="ARBA" id="ARBA00023136"/>
    </source>
</evidence>
<proteinExistence type="predicted"/>
<keyword evidence="4 9" id="KW-0812">Transmembrane</keyword>
<dbReference type="AlphaFoldDB" id="A0A7W8CY84"/>
<dbReference type="GO" id="GO:0005886">
    <property type="term" value="C:plasma membrane"/>
    <property type="evidence" value="ECO:0007669"/>
    <property type="project" value="UniProtKB-SubCell"/>
</dbReference>